<dbReference type="InterPro" id="IPR011332">
    <property type="entry name" value="Ribosomal_zn-bd"/>
</dbReference>
<dbReference type="PANTHER" id="PTHR36083:SF1">
    <property type="entry name" value="LARGE RIBOSOMAL SUBUNIT PROTEIN BL32C"/>
    <property type="match status" value="1"/>
</dbReference>
<dbReference type="PANTHER" id="PTHR36083">
    <property type="entry name" value="50S RIBOSOMAL PROTEIN L32, CHLOROPLASTIC"/>
    <property type="match status" value="1"/>
</dbReference>
<proteinExistence type="inferred from homology"/>
<keyword evidence="4" id="KW-0687">Ribonucleoprotein</keyword>
<dbReference type="GO" id="GO:0015934">
    <property type="term" value="C:large ribosomal subunit"/>
    <property type="evidence" value="ECO:0007669"/>
    <property type="project" value="InterPro"/>
</dbReference>
<dbReference type="EMBL" id="MG874040">
    <property type="protein sequence ID" value="QBA91158.1"/>
    <property type="molecule type" value="Genomic_DNA"/>
</dbReference>
<evidence type="ECO:0000256" key="3">
    <source>
        <dbReference type="ARBA" id="ARBA00022980"/>
    </source>
</evidence>
<dbReference type="RefSeq" id="YP_009559083.1">
    <property type="nucleotide sequence ID" value="NC_040982.1"/>
</dbReference>
<evidence type="ECO:0000256" key="6">
    <source>
        <dbReference type="ARBA" id="ARBA00035431"/>
    </source>
</evidence>
<keyword evidence="7" id="KW-0934">Plastid</keyword>
<accession>A0A411FCA9</accession>
<comment type="subcellular location">
    <subcellularLocation>
        <location evidence="1">Plastid</location>
        <location evidence="1">Chloroplast</location>
    </subcellularLocation>
</comment>
<gene>
    <name evidence="7" type="primary">rpl32</name>
</gene>
<keyword evidence="3 7" id="KW-0689">Ribosomal protein</keyword>
<evidence type="ECO:0000256" key="1">
    <source>
        <dbReference type="ARBA" id="ARBA00004229"/>
    </source>
</evidence>
<dbReference type="GO" id="GO:0006412">
    <property type="term" value="P:translation"/>
    <property type="evidence" value="ECO:0007669"/>
    <property type="project" value="InterPro"/>
</dbReference>
<dbReference type="HAMAP" id="MF_00340">
    <property type="entry name" value="Ribosomal_bL32"/>
    <property type="match status" value="1"/>
</dbReference>
<sequence length="58" mass="6712">MAVPKKRTSMSKKHIRRNIWKKKGSLEAVKAFSLAKSISTGQSKSFLCNKKKYWKNLN</sequence>
<organism evidence="7">
    <name type="scientific">Corallorhiza cf. striata 'CA'</name>
    <dbReference type="NCBI Taxonomy" id="2517252"/>
    <lineage>
        <taxon>Eukaryota</taxon>
        <taxon>Viridiplantae</taxon>
        <taxon>Streptophyta</taxon>
        <taxon>Embryophyta</taxon>
        <taxon>Tracheophyta</taxon>
        <taxon>Spermatophyta</taxon>
        <taxon>Magnoliopsida</taxon>
        <taxon>Liliopsida</taxon>
        <taxon>Asparagales</taxon>
        <taxon>Orchidaceae</taxon>
        <taxon>Epidendroideae</taxon>
        <taxon>Epidendreae</taxon>
        <taxon>Calypsoinae</taxon>
        <taxon>Corallorhiza</taxon>
    </lineage>
</organism>
<dbReference type="GeneID" id="39118440"/>
<evidence type="ECO:0000313" key="7">
    <source>
        <dbReference type="EMBL" id="QBA91158.1"/>
    </source>
</evidence>
<dbReference type="AlphaFoldDB" id="A0A411FCA9"/>
<dbReference type="GO" id="GO:0003735">
    <property type="term" value="F:structural constituent of ribosome"/>
    <property type="evidence" value="ECO:0007669"/>
    <property type="project" value="InterPro"/>
</dbReference>
<name>A0A411FCA9_9ASPA</name>
<evidence type="ECO:0000256" key="5">
    <source>
        <dbReference type="ARBA" id="ARBA00035280"/>
    </source>
</evidence>
<comment type="similarity">
    <text evidence="2">Belongs to the bacterial ribosomal protein bL32 family.</text>
</comment>
<reference evidence="7" key="1">
    <citation type="submission" date="2018-01" db="EMBL/GenBank/DDBJ databases">
        <title>A phyloigeographic approach to assessing plastid genome evolution in a mycoheterotrophic orchid.</title>
        <authorList>
            <person name="Barrett C.F."/>
            <person name="Chodon S."/>
        </authorList>
    </citation>
    <scope>NUCLEOTIDE SEQUENCE</scope>
</reference>
<dbReference type="InterPro" id="IPR002677">
    <property type="entry name" value="Ribosomal_bL32"/>
</dbReference>
<dbReference type="SUPFAM" id="SSF57829">
    <property type="entry name" value="Zn-binding ribosomal proteins"/>
    <property type="match status" value="1"/>
</dbReference>
<dbReference type="GO" id="GO:0009507">
    <property type="term" value="C:chloroplast"/>
    <property type="evidence" value="ECO:0007669"/>
    <property type="project" value="UniProtKB-SubCell"/>
</dbReference>
<geneLocation type="plastid" evidence="7"/>
<evidence type="ECO:0000256" key="4">
    <source>
        <dbReference type="ARBA" id="ARBA00023274"/>
    </source>
</evidence>
<protein>
    <recommendedName>
        <fullName evidence="5">Large ribosomal subunit protein bL32c</fullName>
    </recommendedName>
    <alternativeName>
        <fullName evidence="6">50S ribosomal protein L32, chloroplastic</fullName>
    </alternativeName>
</protein>
<dbReference type="Pfam" id="PF01783">
    <property type="entry name" value="Ribosomal_L32p"/>
    <property type="match status" value="1"/>
</dbReference>
<dbReference type="InterPro" id="IPR044958">
    <property type="entry name" value="Ribosomal_bL32_plant/cyanobact"/>
</dbReference>
<evidence type="ECO:0000256" key="2">
    <source>
        <dbReference type="ARBA" id="ARBA00008560"/>
    </source>
</evidence>